<keyword evidence="3" id="KW-0677">Repeat</keyword>
<feature type="disulfide bond" evidence="7">
    <location>
        <begin position="1816"/>
        <end position="1825"/>
    </location>
</feature>
<dbReference type="PROSITE" id="PS00010">
    <property type="entry name" value="ASX_HYDROXYL"/>
    <property type="match status" value="5"/>
</dbReference>
<dbReference type="CDD" id="cd00112">
    <property type="entry name" value="LDLa"/>
    <property type="match status" value="1"/>
</dbReference>
<dbReference type="Gene3D" id="2.10.50.10">
    <property type="entry name" value="Tumor Necrosis Factor Receptor, subunit A, domain 2"/>
    <property type="match status" value="2"/>
</dbReference>
<feature type="domain" description="EGF-like" evidence="10">
    <location>
        <begin position="1750"/>
        <end position="1786"/>
    </location>
</feature>
<dbReference type="InterPro" id="IPR003609">
    <property type="entry name" value="Pan_app"/>
</dbReference>
<evidence type="ECO:0000256" key="3">
    <source>
        <dbReference type="ARBA" id="ARBA00022737"/>
    </source>
</evidence>
<dbReference type="CDD" id="cd00033">
    <property type="entry name" value="CCP"/>
    <property type="match status" value="3"/>
</dbReference>
<evidence type="ECO:0000259" key="10">
    <source>
        <dbReference type="PROSITE" id="PS50026"/>
    </source>
</evidence>
<dbReference type="SMART" id="SM00032">
    <property type="entry name" value="CCP"/>
    <property type="match status" value="7"/>
</dbReference>
<dbReference type="PROSITE" id="PS50026">
    <property type="entry name" value="EGF_3"/>
    <property type="match status" value="13"/>
</dbReference>
<feature type="disulfide bond" evidence="7">
    <location>
        <begin position="2096"/>
        <end position="2105"/>
    </location>
</feature>
<dbReference type="CDD" id="cd00054">
    <property type="entry name" value="EGF_CA"/>
    <property type="match status" value="6"/>
</dbReference>
<feature type="domain" description="Sushi" evidence="12">
    <location>
        <begin position="415"/>
        <end position="484"/>
    </location>
</feature>
<name>A0ABY7DEY7_MYAAR</name>
<feature type="disulfide bond" evidence="7">
    <location>
        <begin position="1581"/>
        <end position="1590"/>
    </location>
</feature>
<feature type="domain" description="Apple" evidence="13">
    <location>
        <begin position="1867"/>
        <end position="1944"/>
    </location>
</feature>
<dbReference type="InterPro" id="IPR003410">
    <property type="entry name" value="HYR_dom"/>
</dbReference>
<dbReference type="SUPFAM" id="SSF57184">
    <property type="entry name" value="Growth factor receptor domain"/>
    <property type="match status" value="3"/>
</dbReference>
<dbReference type="SUPFAM" id="SSF57424">
    <property type="entry name" value="LDL receptor-like module"/>
    <property type="match status" value="1"/>
</dbReference>
<keyword evidence="2" id="KW-0812">Transmembrane</keyword>
<evidence type="ECO:0000259" key="11">
    <source>
        <dbReference type="PROSITE" id="PS50825"/>
    </source>
</evidence>
<feature type="domain" description="Sushi" evidence="12">
    <location>
        <begin position="748"/>
        <end position="814"/>
    </location>
</feature>
<feature type="domain" description="Sushi" evidence="12">
    <location>
        <begin position="485"/>
        <end position="542"/>
    </location>
</feature>
<feature type="domain" description="EGF-like" evidence="10">
    <location>
        <begin position="2070"/>
        <end position="2106"/>
    </location>
</feature>
<dbReference type="PROSITE" id="PS00022">
    <property type="entry name" value="EGF_1"/>
    <property type="match status" value="7"/>
</dbReference>
<dbReference type="InterPro" id="IPR018097">
    <property type="entry name" value="EGF_Ca-bd_CS"/>
</dbReference>
<feature type="disulfide bond" evidence="7">
    <location>
        <begin position="2176"/>
        <end position="2185"/>
    </location>
</feature>
<feature type="domain" description="HYR" evidence="11">
    <location>
        <begin position="1014"/>
        <end position="1093"/>
    </location>
</feature>
<dbReference type="Pfam" id="PF12661">
    <property type="entry name" value="hEGF"/>
    <property type="match status" value="2"/>
</dbReference>
<dbReference type="PROSITE" id="PS01187">
    <property type="entry name" value="EGF_CA"/>
    <property type="match status" value="3"/>
</dbReference>
<dbReference type="InterPro" id="IPR016187">
    <property type="entry name" value="CTDL_fold"/>
</dbReference>
<dbReference type="SUPFAM" id="SSF57535">
    <property type="entry name" value="Complement control module/SCR domain"/>
    <property type="match status" value="4"/>
</dbReference>
<feature type="disulfide bond" evidence="7">
    <location>
        <begin position="2020"/>
        <end position="2029"/>
    </location>
</feature>
<dbReference type="InterPro" id="IPR000742">
    <property type="entry name" value="EGF"/>
</dbReference>
<evidence type="ECO:0000313" key="14">
    <source>
        <dbReference type="EMBL" id="WAQ95280.1"/>
    </source>
</evidence>
<evidence type="ECO:0000256" key="2">
    <source>
        <dbReference type="ARBA" id="ARBA00022692"/>
    </source>
</evidence>
<keyword evidence="4" id="KW-1133">Transmembrane helix</keyword>
<dbReference type="InterPro" id="IPR000436">
    <property type="entry name" value="Sushi_SCR_CCP_dom"/>
</dbReference>
<dbReference type="PROSITE" id="PS50068">
    <property type="entry name" value="LDLRA_2"/>
    <property type="match status" value="1"/>
</dbReference>
<protein>
    <submittedName>
        <fullName evidence="14">FBP1-like protein</fullName>
    </submittedName>
</protein>
<dbReference type="Pfam" id="PF00084">
    <property type="entry name" value="Sushi"/>
    <property type="match status" value="4"/>
</dbReference>
<evidence type="ECO:0000256" key="8">
    <source>
        <dbReference type="PROSITE-ProRule" id="PRU00124"/>
    </source>
</evidence>
<feature type="disulfide bond" evidence="7">
    <location>
        <begin position="2058"/>
        <end position="2067"/>
    </location>
</feature>
<evidence type="ECO:0000259" key="12">
    <source>
        <dbReference type="PROSITE" id="PS50923"/>
    </source>
</evidence>
<dbReference type="PROSITE" id="PS50825">
    <property type="entry name" value="HYR"/>
    <property type="match status" value="1"/>
</dbReference>
<evidence type="ECO:0000313" key="15">
    <source>
        <dbReference type="Proteomes" id="UP001164746"/>
    </source>
</evidence>
<evidence type="ECO:0000256" key="6">
    <source>
        <dbReference type="ARBA" id="ARBA00023180"/>
    </source>
</evidence>
<dbReference type="InterPro" id="IPR002172">
    <property type="entry name" value="LDrepeatLR_classA_rpt"/>
</dbReference>
<dbReference type="Pfam" id="PF00008">
    <property type="entry name" value="EGF"/>
    <property type="match status" value="2"/>
</dbReference>
<feature type="domain" description="EGF-like" evidence="10">
    <location>
        <begin position="1710"/>
        <end position="1748"/>
    </location>
</feature>
<dbReference type="InterPro" id="IPR051830">
    <property type="entry name" value="NOTCH_homolog"/>
</dbReference>
<feature type="domain" description="EGF-like" evidence="10">
    <location>
        <begin position="1956"/>
        <end position="1992"/>
    </location>
</feature>
<dbReference type="InterPro" id="IPR036055">
    <property type="entry name" value="LDL_receptor-like_sf"/>
</dbReference>
<evidence type="ECO:0000256" key="1">
    <source>
        <dbReference type="ARBA" id="ARBA00022536"/>
    </source>
</evidence>
<dbReference type="SMART" id="SM01411">
    <property type="entry name" value="Ephrin_rec_like"/>
    <property type="match status" value="4"/>
</dbReference>
<dbReference type="InterPro" id="IPR013032">
    <property type="entry name" value="EGF-like_CS"/>
</dbReference>
<dbReference type="SMART" id="SM00192">
    <property type="entry name" value="LDLa"/>
    <property type="match status" value="1"/>
</dbReference>
<feature type="disulfide bond" evidence="7">
    <location>
        <begin position="1602"/>
        <end position="1619"/>
    </location>
</feature>
<feature type="domain" description="EGF-like" evidence="10">
    <location>
        <begin position="2311"/>
        <end position="2349"/>
    </location>
</feature>
<dbReference type="Proteomes" id="UP001164746">
    <property type="component" value="Chromosome 2"/>
</dbReference>
<dbReference type="Pfam" id="PF07699">
    <property type="entry name" value="Ephrin_rec_like"/>
    <property type="match status" value="1"/>
</dbReference>
<dbReference type="InterPro" id="IPR009030">
    <property type="entry name" value="Growth_fac_rcpt_cys_sf"/>
</dbReference>
<dbReference type="InterPro" id="IPR000152">
    <property type="entry name" value="EGF-type_Asp/Asn_hydroxyl_site"/>
</dbReference>
<dbReference type="InterPro" id="IPR011641">
    <property type="entry name" value="Tyr-kin_ephrin_A/B_rcpt-like"/>
</dbReference>
<feature type="disulfide bond" evidence="7">
    <location>
        <begin position="1982"/>
        <end position="1991"/>
    </location>
</feature>
<feature type="domain" description="Sushi" evidence="12">
    <location>
        <begin position="543"/>
        <end position="611"/>
    </location>
</feature>
<feature type="domain" description="EGF-like" evidence="10">
    <location>
        <begin position="2146"/>
        <end position="2186"/>
    </location>
</feature>
<feature type="domain" description="EGF-like" evidence="10">
    <location>
        <begin position="2108"/>
        <end position="2144"/>
    </location>
</feature>
<evidence type="ECO:0000256" key="4">
    <source>
        <dbReference type="ARBA" id="ARBA00022989"/>
    </source>
</evidence>
<feature type="disulfide bond" evidence="8">
    <location>
        <begin position="126"/>
        <end position="141"/>
    </location>
</feature>
<feature type="domain" description="EGF-like" evidence="10">
    <location>
        <begin position="1994"/>
        <end position="2030"/>
    </location>
</feature>
<dbReference type="SMART" id="SM00181">
    <property type="entry name" value="EGF"/>
    <property type="match status" value="15"/>
</dbReference>
<keyword evidence="6" id="KW-0325">Glycoprotein</keyword>
<dbReference type="PANTHER" id="PTHR24033">
    <property type="entry name" value="EGF-LIKE DOMAIN-CONTAINING PROTEIN"/>
    <property type="match status" value="1"/>
</dbReference>
<dbReference type="InterPro" id="IPR049883">
    <property type="entry name" value="NOTCH1_EGF-like"/>
</dbReference>
<feature type="disulfide bond" evidence="7">
    <location>
        <begin position="2134"/>
        <end position="2143"/>
    </location>
</feature>
<reference evidence="14" key="1">
    <citation type="submission" date="2022-11" db="EMBL/GenBank/DDBJ databases">
        <title>Centuries of genome instability and evolution in soft-shell clam transmissible cancer (bioRxiv).</title>
        <authorList>
            <person name="Hart S.F.M."/>
            <person name="Yonemitsu M.A."/>
            <person name="Giersch R.M."/>
            <person name="Beal B.F."/>
            <person name="Arriagada G."/>
            <person name="Davis B.W."/>
            <person name="Ostrander E.A."/>
            <person name="Goff S.P."/>
            <person name="Metzger M.J."/>
        </authorList>
    </citation>
    <scope>NUCLEOTIDE SEQUENCE</scope>
    <source>
        <strain evidence="14">MELC-2E11</strain>
        <tissue evidence="14">Siphon/mantle</tissue>
    </source>
</reference>
<dbReference type="PROSITE" id="PS50923">
    <property type="entry name" value="SUSHI"/>
    <property type="match status" value="6"/>
</dbReference>
<feature type="domain" description="EGF-like" evidence="10">
    <location>
        <begin position="1593"/>
        <end position="1634"/>
    </location>
</feature>
<keyword evidence="5 7" id="KW-1015">Disulfide bond</keyword>
<feature type="domain" description="Sushi" evidence="12">
    <location>
        <begin position="950"/>
        <end position="1015"/>
    </location>
</feature>
<dbReference type="Pfam" id="PF07645">
    <property type="entry name" value="EGF_CA"/>
    <property type="match status" value="2"/>
</dbReference>
<organism evidence="14 15">
    <name type="scientific">Mya arenaria</name>
    <name type="common">Soft-shell clam</name>
    <dbReference type="NCBI Taxonomy" id="6604"/>
    <lineage>
        <taxon>Eukaryota</taxon>
        <taxon>Metazoa</taxon>
        <taxon>Spiralia</taxon>
        <taxon>Lophotrochozoa</taxon>
        <taxon>Mollusca</taxon>
        <taxon>Bivalvia</taxon>
        <taxon>Autobranchia</taxon>
        <taxon>Heteroconchia</taxon>
        <taxon>Euheterodonta</taxon>
        <taxon>Imparidentia</taxon>
        <taxon>Neoheterodontei</taxon>
        <taxon>Myida</taxon>
        <taxon>Myoidea</taxon>
        <taxon>Myidae</taxon>
        <taxon>Mya</taxon>
    </lineage>
</organism>
<keyword evidence="1 7" id="KW-0245">EGF-like domain</keyword>
<sequence length="2892" mass="317188">MNRKKIEHPTKVHADDSIFEILGELEFECPHGWIIHKANCYKKVEVEMTFNEASVTCYLDLIPRWANNEPAPNRHDIDCILVDYMKGLMVRACDEMHPFFCKRRACLKGYMSCDTATKCVPDARKCDGKLDCLDTRDELDCPNDMNYIDVETSGSFSTRTLYSGQQRIWTMKAPIGRRIKLYRFTGTVSAGVYLYSDNNYMTVRLYANNLQQDFNAKTLSYTADNTNIFLGYKDLDATVALKSLTFPYQGMEYKPKGLHLRWRITASGGDYITYYVEPIDKTKPTSGKIRGGMTYLEPGDVRVTGRKELHITMEGVPENLQLMYKSGCGDITLMHEYGTIQLFDELIPNNATCTWTLKGGEAVGRGLALKFMNDLYDDPRTTSATKSMDIFTIEGSGGTKTEVENYPEMIYHSSDDCPMLDVSEQTEMNKNTNYFDEDVLLTCTTGYDFHLEKYAPRASLTLRCTKGSWYIDDDKLAAIPECKMVFCGAPPKVNNAYVTVASGGSYMSVATYACNPEFNMAGGPNATCMDNGEWEGLPACSSSSCPELRDDILPNGKLEIIGGNAFSGGSADFDTVVEFICNDGYELVGTVRTHCNNNGWTHGNTPPTCKVLSCPIPSMPNAEYNLDGEVNFGDSLTISCKEGFQFRDRSENTPFNINCQANQTFDIVDECIDIDECETGTSGCNLDSTACRNTIGYRKCICKNGFHNPTGVSCSDINECLVNNGGCYDMANCANAPGTYSCTCPSALKCPGLPNIQNGWYLTSETQFHFNKEVDIHCADGYFFASDGTTTSVTDGKLTCTAAGNWDIAPSCSPRECSLPVKPLNGMYNKESVAFGEQLTLTCDLSESEQITRQAICLYNGTDKEVVFGGDDITVCPEINCGNPDDVMPPAGIYASNKPLTFTYWPTTSKFTFDCSAGSRVTGLSEDGDMIVKCKANGRWSLGLLGCLVEMCMDPGTPGDADQIASSYEIGATLSYACTRTGFKPTGPENYTCEYSNGAAEWSDNLDNVLPTCEDIEEPTYDPCKTEPQTTFKMQPAVFNVPTFRDNFAIKSVSKTGLARPGDVLTSNEDVTYTAKDFNENSATCSNSIVVSERKKPSIDCPSKKIISVVDRTQTVNNVNEWKPQYFQEVDAHTTKLLSILPESVISIVSKIGVSEEIVVTVGFTNGANVDEEAKCKFRVFYEAGACFEESLFSDSIATTDCVDAAGGGLECTRTCNDGYVFGNGGTSKIFICSSPSTWDFDQADPRNRYCLPIQNSDDTIDVQVIYNYDFLNHNCFINFFNKVNGELSTFESNVQASCNLDWDAQVVTAGLVPTAKFSATLKLTLLSSATTTEKSNCLHNIRNNSALLNFGNTNLQCGTTIAAISVDSTETGDIEVTCRQDYHFKVTSADLGVDVCVPCGPGLIYSSTSQSCEACPDGQYQDSNMQTTCLSCSSGSYPSADRTNCQVTCPAGYTSPDGFYPCTPCTADSYSVNTTTCIQCPNGGSTVGVPAASSAQRYPCPEGQYSWSGYMNTACRPCPLHHYQAAPGMTYCDSCLTSQMTLQTGCVNNTFCLLIEGCNSAYCNDRGTCETAFGRKNCQCDAGYYFEQCENIYHICNGNPCTNGGTCVRGDGPINYTCTCVATEMMVGNVTAEYEYGMTPVENKAVCGKYCLDDEKRKEATYLTLLYGSVCTLFSIEFYHLGTASVAGTVHMAKHCTPGFTGNNCEVDNIDNCNNSQCHENSRCVDKINGYECICSSSVGFGGQYCKTSTDPCDDSPCQHGTCKSFEYVRYECTCQDGYGGINCDININECNAHPDACMYGGSCVDRVNEYQCNCMPGFSGEHCENVPDYCSPGDCQEENVCYSSLDAHDGVCSCDSRFFKPVYICDMQDTSGKSLADPKPNVIGGVRIVQSIQKCKDLCQYEPDCGYATYVEFPASKACLLYKRGTINEIDNTGSTLIKKDCIIEGTHYDCNRNSTPCGTITCDNNGTCSDNGYVATCLCAAGFWGTRCQYSVDDCVNNNCQNGAVCEDGYLGFTCECLAGFEGNQCETNTDDCPGLCNTTQGSCVNLVDGYNCVCKPGYQGSNCELEIDECLTYPCKHGAECKNMVNDYSCTCELGWTGKNCDTEKNHCESRNCQNNGECFNLPESSFCRCEGGALGENCENATLVCDVMSGTDVCQNEGLCTNRPGTASCECHPDNDVRRCYFDEGRVGIAGGTSETLAFIQVQSLEECKTTCLNIPNCGDMVFFTLSGQFYCYLYEREKFVLTLDESARVHYRRICPIDYTGDSCEQVKDWCSEANNPCENGGECTPKGPAGYTCMWYSGVICNIDADPCSTNPCAGVARCQSTVTEYICQCEQGKIFTGSQCRDDPTRPVILVSNLNGFLVPPTLQTPFHWTTKTISIMFMIRVHASSDDQLASLLNIYVQNSLNPNYQDYMYWISVSRRGICVKNDISSWIGVTFNEDFGSELGDGSWHHLGIAIDENDMLSATLDAITIDNAVEVVSPPAGEKNVQISLGYLNLAEYQDVSVWDVTLTSRDFALASVGNQPSVNPIQGWWNYDPKTSGMRLTERLQHNLLDDPNIHFPQMNCDSFENIMHVSAERVVDRDTFVGKIEEVKENTNQTLTFKHSLPPNNDVCPAARSDNTLREVCPSDADAVCDLTCLDPNEALFAPVPKYISCGTTGVWDTRKPYDDLVLPGCTISGDPMYAVTIMMKLETVIPCGNLDIHTKVSNRLNDVLNDINGKKWTGLCTGANCDNLAIIKAACIGTTTMFEVGFTLTYASNTITAFGGGETSVLDALRIIILLEKDLSMQEIASASLLEDTVEISMEEVCWDGYALVMSDISRACVPCGPGWRYDIGTKECVLCDYGHYQNGIAQTECMPCGDDKWTNFRGAREENDCISKTILKFKCT</sequence>
<feature type="domain" description="EGF-like" evidence="10">
    <location>
        <begin position="1788"/>
        <end position="1826"/>
    </location>
</feature>
<evidence type="ECO:0000256" key="7">
    <source>
        <dbReference type="PROSITE-ProRule" id="PRU00076"/>
    </source>
</evidence>
<dbReference type="SUPFAM" id="SSF56436">
    <property type="entry name" value="C-type lectin-like"/>
    <property type="match status" value="1"/>
</dbReference>
<feature type="domain" description="EGF-like" evidence="10">
    <location>
        <begin position="1555"/>
        <end position="1591"/>
    </location>
</feature>
<feature type="disulfide bond" evidence="7">
    <location>
        <begin position="1754"/>
        <end position="1764"/>
    </location>
</feature>
<dbReference type="InterPro" id="IPR035976">
    <property type="entry name" value="Sushi/SCR/CCP_sf"/>
</dbReference>
<dbReference type="Gene3D" id="2.10.70.10">
    <property type="entry name" value="Complement Module, domain 1"/>
    <property type="match status" value="5"/>
</dbReference>
<dbReference type="InterPro" id="IPR001881">
    <property type="entry name" value="EGF-like_Ca-bd_dom"/>
</dbReference>
<comment type="caution">
    <text evidence="7">Lacks conserved residue(s) required for the propagation of feature annotation.</text>
</comment>
<proteinExistence type="predicted"/>
<dbReference type="SMART" id="SM00179">
    <property type="entry name" value="EGF_CA"/>
    <property type="match status" value="11"/>
</dbReference>
<dbReference type="PROSITE" id="PS01186">
    <property type="entry name" value="EGF_2"/>
    <property type="match status" value="8"/>
</dbReference>
<feature type="disulfide bond" evidence="7">
    <location>
        <begin position="1776"/>
        <end position="1785"/>
    </location>
</feature>
<feature type="domain" description="Apple" evidence="13">
    <location>
        <begin position="2185"/>
        <end position="2261"/>
    </location>
</feature>
<dbReference type="SUPFAM" id="SSF57196">
    <property type="entry name" value="EGF/Laminin"/>
    <property type="match status" value="5"/>
</dbReference>
<evidence type="ECO:0000259" key="13">
    <source>
        <dbReference type="PROSITE" id="PS50948"/>
    </source>
</evidence>
<evidence type="ECO:0000256" key="9">
    <source>
        <dbReference type="PROSITE-ProRule" id="PRU00302"/>
    </source>
</evidence>
<feature type="domain" description="Sushi" evidence="12">
    <location>
        <begin position="879"/>
        <end position="949"/>
    </location>
</feature>
<evidence type="ECO:0000256" key="5">
    <source>
        <dbReference type="ARBA" id="ARBA00023157"/>
    </source>
</evidence>
<keyword evidence="9" id="KW-0768">Sushi</keyword>
<accession>A0ABY7DEY7</accession>
<gene>
    <name evidence="14" type="ORF">MAR_027970</name>
</gene>
<dbReference type="PROSITE" id="PS50948">
    <property type="entry name" value="PAN"/>
    <property type="match status" value="2"/>
</dbReference>
<feature type="domain" description="EGF-like" evidence="10">
    <location>
        <begin position="2273"/>
        <end position="2309"/>
    </location>
</feature>
<dbReference type="EMBL" id="CP111013">
    <property type="protein sequence ID" value="WAQ95280.1"/>
    <property type="molecule type" value="Genomic_DNA"/>
</dbReference>
<feature type="domain" description="EGF-like" evidence="10">
    <location>
        <begin position="2032"/>
        <end position="2068"/>
    </location>
</feature>
<keyword evidence="15" id="KW-1185">Reference proteome</keyword>
<dbReference type="PANTHER" id="PTHR24033:SF231">
    <property type="entry name" value="MULTIPLE EPIDERMAL GROWTH FACTOR-LIKE DOMAINS PROTEIN 8"/>
    <property type="match status" value="1"/>
</dbReference>
<dbReference type="Gene3D" id="2.10.25.10">
    <property type="entry name" value="Laminin"/>
    <property type="match status" value="11"/>
</dbReference>
<keyword evidence="4" id="KW-0472">Membrane</keyword>